<keyword evidence="1" id="KW-0472">Membrane</keyword>
<proteinExistence type="predicted"/>
<protein>
    <submittedName>
        <fullName evidence="2">Uncharacterized protein</fullName>
    </submittedName>
</protein>
<dbReference type="AlphaFoldDB" id="A0A9P3AG84"/>
<sequence>MVEGETLFWQVIVFPGIILLLWHYVLNIVQRIENEEVCIANKSDEDDEAEQCEADCQCADCLEAHDVEDLEDSLDFIRSKDLYAEFRAYQDLREEERQNRNSW</sequence>
<evidence type="ECO:0000313" key="3">
    <source>
        <dbReference type="Proteomes" id="UP000630864"/>
    </source>
</evidence>
<evidence type="ECO:0000313" key="2">
    <source>
        <dbReference type="EMBL" id="GFZ62128.1"/>
    </source>
</evidence>
<name>A0A9P3AG84_PSEA0</name>
<feature type="transmembrane region" description="Helical" evidence="1">
    <location>
        <begin position="6"/>
        <end position="26"/>
    </location>
</feature>
<comment type="caution">
    <text evidence="2">The sequence shown here is derived from an EMBL/GenBank/DDBJ whole genome shotgun (WGS) entry which is preliminary data.</text>
</comment>
<dbReference type="Proteomes" id="UP000630864">
    <property type="component" value="Unassembled WGS sequence"/>
</dbReference>
<gene>
    <name evidence="2" type="ORF">PSE10A_46390</name>
</gene>
<accession>A0A9P3AG84</accession>
<keyword evidence="1" id="KW-0812">Transmembrane</keyword>
<dbReference type="EMBL" id="BMZW01000035">
    <property type="protein sequence ID" value="GFZ62128.1"/>
    <property type="molecule type" value="Genomic_DNA"/>
</dbReference>
<organism evidence="2 3">
    <name type="scientific">Pseudomonas amygdali pv. eriobotryae</name>
    <dbReference type="NCBI Taxonomy" id="129137"/>
    <lineage>
        <taxon>Bacteria</taxon>
        <taxon>Pseudomonadati</taxon>
        <taxon>Pseudomonadota</taxon>
        <taxon>Gammaproteobacteria</taxon>
        <taxon>Pseudomonadales</taxon>
        <taxon>Pseudomonadaceae</taxon>
        <taxon>Pseudomonas</taxon>
        <taxon>Pseudomonas amygdali</taxon>
    </lineage>
</organism>
<evidence type="ECO:0000256" key="1">
    <source>
        <dbReference type="SAM" id="Phobius"/>
    </source>
</evidence>
<keyword evidence="1" id="KW-1133">Transmembrane helix</keyword>
<reference evidence="2" key="1">
    <citation type="submission" date="2020-09" db="EMBL/GenBank/DDBJ databases">
        <title>Pseudomonas syringae pv. eriobotryae genome sequence causing loquat canker disease.</title>
        <authorList>
            <person name="Fukuda S."/>
            <person name="Tashiro H."/>
            <person name="Nagano Y."/>
        </authorList>
    </citation>
    <scope>NUCLEOTIDE SEQUENCE</scope>
    <source>
        <strain evidence="2">AM001</strain>
    </source>
</reference>